<feature type="transmembrane region" description="Helical" evidence="5">
    <location>
        <begin position="102"/>
        <end position="123"/>
    </location>
</feature>
<feature type="domain" description="Sodium/calcium exchanger membrane region" evidence="6">
    <location>
        <begin position="188"/>
        <end position="329"/>
    </location>
</feature>
<dbReference type="Proteomes" id="UP001144396">
    <property type="component" value="Unassembled WGS sequence"/>
</dbReference>
<dbReference type="GO" id="GO:0005262">
    <property type="term" value="F:calcium channel activity"/>
    <property type="evidence" value="ECO:0007669"/>
    <property type="project" value="TreeGrafter"/>
</dbReference>
<dbReference type="Gene3D" id="1.20.1420.30">
    <property type="entry name" value="NCX, central ion-binding region"/>
    <property type="match status" value="1"/>
</dbReference>
<evidence type="ECO:0000256" key="4">
    <source>
        <dbReference type="ARBA" id="ARBA00023136"/>
    </source>
</evidence>
<dbReference type="Pfam" id="PF01699">
    <property type="entry name" value="Na_Ca_ex"/>
    <property type="match status" value="2"/>
</dbReference>
<evidence type="ECO:0000256" key="3">
    <source>
        <dbReference type="ARBA" id="ARBA00022989"/>
    </source>
</evidence>
<evidence type="ECO:0000256" key="1">
    <source>
        <dbReference type="ARBA" id="ARBA00004141"/>
    </source>
</evidence>
<dbReference type="GO" id="GO:0008273">
    <property type="term" value="F:calcium, potassium:sodium antiporter activity"/>
    <property type="evidence" value="ECO:0007669"/>
    <property type="project" value="TreeGrafter"/>
</dbReference>
<proteinExistence type="predicted"/>
<dbReference type="InterPro" id="IPR004837">
    <property type="entry name" value="NaCa_Exmemb"/>
</dbReference>
<sequence>MPPVVAFLAGLVALVVGAELLVRGGSRLAERLGVSPMVVGVTVVAFGTSVPELAIGIDAAVQGSGALVVGNIAGTNILNILLILGLVALVRPVKVTAATLRVDLPTMVGVSVLALLLALDGTYGRIDGGVLLLVGVAYATVIVRGARHQAASARRARREAMTTRTETGSIIFVHPPRPSPWKAVRDAAYVVGGLAVILVGADWLVSGAVDIATALGVSEAVIGLTIVALGTSAPELATAVVALIRGVRDLAIGNLLGSSIYNLALVLGLTVVVSPAPIGIEPEIIRVDLPVMVATAVACIPVFVSGNRIRRLEGAAFVTAYFVYLAYLLIART</sequence>
<feature type="transmembrane region" description="Helical" evidence="5">
    <location>
        <begin position="187"/>
        <end position="209"/>
    </location>
</feature>
<organism evidence="7 8">
    <name type="scientific">Agromyces rhizosphaerae</name>
    <dbReference type="NCBI Taxonomy" id="88374"/>
    <lineage>
        <taxon>Bacteria</taxon>
        <taxon>Bacillati</taxon>
        <taxon>Actinomycetota</taxon>
        <taxon>Actinomycetes</taxon>
        <taxon>Micrococcales</taxon>
        <taxon>Microbacteriaceae</taxon>
        <taxon>Agromyces</taxon>
    </lineage>
</organism>
<dbReference type="AlphaFoldDB" id="A0A9W6CZ11"/>
<feature type="transmembrane region" description="Helical" evidence="5">
    <location>
        <begin position="312"/>
        <end position="330"/>
    </location>
</feature>
<evidence type="ECO:0000256" key="2">
    <source>
        <dbReference type="ARBA" id="ARBA00022692"/>
    </source>
</evidence>
<dbReference type="GO" id="GO:0006874">
    <property type="term" value="P:intracellular calcium ion homeostasis"/>
    <property type="evidence" value="ECO:0007669"/>
    <property type="project" value="TreeGrafter"/>
</dbReference>
<dbReference type="InterPro" id="IPR004481">
    <property type="entry name" value="K/Na/Ca-exchanger"/>
</dbReference>
<dbReference type="GO" id="GO:0005886">
    <property type="term" value="C:plasma membrane"/>
    <property type="evidence" value="ECO:0007669"/>
    <property type="project" value="TreeGrafter"/>
</dbReference>
<evidence type="ECO:0000313" key="7">
    <source>
        <dbReference type="EMBL" id="GLI28250.1"/>
    </source>
</evidence>
<dbReference type="Gene3D" id="6.10.280.80">
    <property type="entry name" value="NCX, peripheral helical region"/>
    <property type="match status" value="1"/>
</dbReference>
<evidence type="ECO:0000313" key="8">
    <source>
        <dbReference type="Proteomes" id="UP001144396"/>
    </source>
</evidence>
<comment type="caution">
    <text evidence="7">The sequence shown here is derived from an EMBL/GenBank/DDBJ whole genome shotgun (WGS) entry which is preliminary data.</text>
</comment>
<feature type="transmembrane region" description="Helical" evidence="5">
    <location>
        <begin position="221"/>
        <end position="243"/>
    </location>
</feature>
<comment type="subcellular location">
    <subcellularLocation>
        <location evidence="1">Membrane</location>
        <topology evidence="1">Multi-pass membrane protein</topology>
    </subcellularLocation>
</comment>
<name>A0A9W6CZ11_9MICO</name>
<dbReference type="InterPro" id="IPR044880">
    <property type="entry name" value="NCX_ion-bd_dom_sf"/>
</dbReference>
<evidence type="ECO:0000259" key="6">
    <source>
        <dbReference type="Pfam" id="PF01699"/>
    </source>
</evidence>
<dbReference type="EMBL" id="BSDP01000001">
    <property type="protein sequence ID" value="GLI28250.1"/>
    <property type="molecule type" value="Genomic_DNA"/>
</dbReference>
<protein>
    <submittedName>
        <fullName evidence="7">Sodium:calcium antiporter</fullName>
    </submittedName>
</protein>
<feature type="domain" description="Sodium/calcium exchanger membrane region" evidence="6">
    <location>
        <begin position="4"/>
        <end position="141"/>
    </location>
</feature>
<feature type="transmembrane region" description="Helical" evidence="5">
    <location>
        <begin position="68"/>
        <end position="90"/>
    </location>
</feature>
<keyword evidence="4 5" id="KW-0472">Membrane</keyword>
<dbReference type="RefSeq" id="WP_281885459.1">
    <property type="nucleotide sequence ID" value="NZ_BSDP01000001.1"/>
</dbReference>
<dbReference type="PANTHER" id="PTHR10846:SF8">
    <property type="entry name" value="INNER MEMBRANE PROTEIN YRBG"/>
    <property type="match status" value="1"/>
</dbReference>
<dbReference type="PANTHER" id="PTHR10846">
    <property type="entry name" value="SODIUM/POTASSIUM/CALCIUM EXCHANGER"/>
    <property type="match status" value="1"/>
</dbReference>
<feature type="transmembrane region" description="Helical" evidence="5">
    <location>
        <begin position="284"/>
        <end position="305"/>
    </location>
</feature>
<feature type="transmembrane region" description="Helical" evidence="5">
    <location>
        <begin position="129"/>
        <end position="147"/>
    </location>
</feature>
<keyword evidence="3 5" id="KW-1133">Transmembrane helix</keyword>
<keyword evidence="8" id="KW-1185">Reference proteome</keyword>
<reference evidence="7" key="1">
    <citation type="submission" date="2022-12" db="EMBL/GenBank/DDBJ databases">
        <title>Reference genome sequencing for broad-spectrum identification of bacterial and archaeal isolates by mass spectrometry.</title>
        <authorList>
            <person name="Sekiguchi Y."/>
            <person name="Tourlousse D.M."/>
        </authorList>
    </citation>
    <scope>NUCLEOTIDE SEQUENCE</scope>
    <source>
        <strain evidence="7">14</strain>
    </source>
</reference>
<gene>
    <name evidence="7" type="ORF">ARHIZOSPH14_24920</name>
</gene>
<feature type="transmembrane region" description="Helical" evidence="5">
    <location>
        <begin position="255"/>
        <end position="278"/>
    </location>
</feature>
<accession>A0A9W6CZ11</accession>
<keyword evidence="2 5" id="KW-0812">Transmembrane</keyword>
<evidence type="ECO:0000256" key="5">
    <source>
        <dbReference type="SAM" id="Phobius"/>
    </source>
</evidence>
<dbReference type="NCBIfam" id="TIGR00367">
    <property type="entry name" value="calcium/sodium antiporter"/>
    <property type="match status" value="1"/>
</dbReference>